<gene>
    <name evidence="3" type="ORF">GMARGA_LOCUS22508</name>
</gene>
<organism evidence="3 4">
    <name type="scientific">Gigaspora margarita</name>
    <dbReference type="NCBI Taxonomy" id="4874"/>
    <lineage>
        <taxon>Eukaryota</taxon>
        <taxon>Fungi</taxon>
        <taxon>Fungi incertae sedis</taxon>
        <taxon>Mucoromycota</taxon>
        <taxon>Glomeromycotina</taxon>
        <taxon>Glomeromycetes</taxon>
        <taxon>Diversisporales</taxon>
        <taxon>Gigasporaceae</taxon>
        <taxon>Gigaspora</taxon>
    </lineage>
</organism>
<proteinExistence type="predicted"/>
<accession>A0ABN7VT43</accession>
<dbReference type="Pfam" id="PF10551">
    <property type="entry name" value="MULE"/>
    <property type="match status" value="1"/>
</dbReference>
<reference evidence="3 4" key="1">
    <citation type="submission" date="2021-06" db="EMBL/GenBank/DDBJ databases">
        <authorList>
            <person name="Kallberg Y."/>
            <person name="Tangrot J."/>
            <person name="Rosling A."/>
        </authorList>
    </citation>
    <scope>NUCLEOTIDE SEQUENCE [LARGE SCALE GENOMIC DNA]</scope>
    <source>
        <strain evidence="3 4">120-4 pot B 10/14</strain>
    </source>
</reference>
<keyword evidence="4" id="KW-1185">Reference proteome</keyword>
<dbReference type="InterPro" id="IPR018289">
    <property type="entry name" value="MULE_transposase_dom"/>
</dbReference>
<protein>
    <submittedName>
        <fullName evidence="3">20949_t:CDS:1</fullName>
    </submittedName>
</protein>
<name>A0ABN7VT43_GIGMA</name>
<dbReference type="Proteomes" id="UP000789901">
    <property type="component" value="Unassembled WGS sequence"/>
</dbReference>
<sequence>MDPQSSIDNTCTGCGQHRPIESFLKNGKIQKTCLSCRDKKNRQNAQKHTAADALADASINRITIEDFFRILKAIKGQTIEDLKQIVDIGGYTAPIDPKKTVLHGNRIILQSLYHCAQLLDRQKKSKKHEDPTKHRDRLLMQWFHCRSWLMLTIDLQKFQVTIELTHEYHAEYVDVRVINEIKEYIQTNLQQTPRNIWENLDKNQIQSAIKIIEQYDDIEILLSVEDSGVTMISFGVREIINQLGVNAVEIGVDATYNTNKMNLELYLVLAEVDRMEFPLAYMLLTTANAIIDGIHTKMITHFFDKLYHIGINPTFVITDKDSAQISAVKMIWPDAYIQLCLWHLKRAIKRQLGLKKKPKTTRYHGNSANAEFPFININFCPDFTSQQSTVLENFDLNNKNNNTNMPQSKKITFTFCPPEHYNHIINLVTKHFNQHPYIPADDMQYYSPNQIHEVAIREIYTYCKDNDLKWVWSYLWVEWYSSLKWSTWVQSAKKEISVLKTTMIMESHWRLIKHNYINKFNKPHVDLLVWILVEPLGGNSYATDPKTWTCSCLAYLDSCFLLCKHLVQSVCPIKPNLFNEVKCYRSPPFWRHKDLIPLVQGLGPVEEDETYELEDELNTNMSVKNEEFNNETNKDLVEQLNNETDDELVEALQEYEGENDYFFEEFSETWEEVSNCVTEKLQKWTDLFKSQEQYKDPRFLLVAEEAINGIEKMLAKCEVLKNRKKLPRMWKD</sequence>
<evidence type="ECO:0000259" key="2">
    <source>
        <dbReference type="Pfam" id="PF10551"/>
    </source>
</evidence>
<feature type="coiled-coil region" evidence="1">
    <location>
        <begin position="623"/>
        <end position="654"/>
    </location>
</feature>
<dbReference type="EMBL" id="CAJVQB010021780">
    <property type="protein sequence ID" value="CAG8797972.1"/>
    <property type="molecule type" value="Genomic_DNA"/>
</dbReference>
<feature type="non-terminal residue" evidence="3">
    <location>
        <position position="732"/>
    </location>
</feature>
<evidence type="ECO:0000313" key="4">
    <source>
        <dbReference type="Proteomes" id="UP000789901"/>
    </source>
</evidence>
<evidence type="ECO:0000313" key="3">
    <source>
        <dbReference type="EMBL" id="CAG8797972.1"/>
    </source>
</evidence>
<evidence type="ECO:0000256" key="1">
    <source>
        <dbReference type="SAM" id="Coils"/>
    </source>
</evidence>
<comment type="caution">
    <text evidence="3">The sequence shown here is derived from an EMBL/GenBank/DDBJ whole genome shotgun (WGS) entry which is preliminary data.</text>
</comment>
<keyword evidence="1" id="KW-0175">Coiled coil</keyword>
<feature type="domain" description="MULE transposase" evidence="2">
    <location>
        <begin position="251"/>
        <end position="345"/>
    </location>
</feature>